<evidence type="ECO:0000256" key="5">
    <source>
        <dbReference type="ARBA" id="ARBA00023295"/>
    </source>
</evidence>
<dbReference type="EMBL" id="AP021927">
    <property type="protein sequence ID" value="BBQ30971.1"/>
    <property type="molecule type" value="Genomic_DNA"/>
</dbReference>
<reference evidence="7 9" key="1">
    <citation type="submission" date="2019-12" db="EMBL/GenBank/DDBJ databases">
        <title>complete genome sequences of Aeromonas caviae str. WP2-W18-ESBL-01 isolated from wastewater treatment plant effluent.</title>
        <authorList>
            <person name="Sekizuka T."/>
            <person name="Itokawa K."/>
            <person name="Yatsu K."/>
            <person name="Inamine Y."/>
            <person name="Kuroda M."/>
        </authorList>
    </citation>
    <scope>NUCLEOTIDE SEQUENCE [LARGE SCALE GENOMIC DNA]</scope>
    <source>
        <strain evidence="7 9">WP2-W18-ESBL-01</strain>
    </source>
</reference>
<dbReference type="InterPro" id="IPR017853">
    <property type="entry name" value="GH"/>
</dbReference>
<dbReference type="AlphaFoldDB" id="A0A2X4RSL4"/>
<dbReference type="Gene3D" id="3.20.20.80">
    <property type="entry name" value="Glycosidases"/>
    <property type="match status" value="1"/>
</dbReference>
<accession>A0A2X4RSL4</accession>
<dbReference type="OrthoDB" id="9768786at2"/>
<organism evidence="7 9">
    <name type="scientific">Aeromonas caviae</name>
    <name type="common">Aeromonas punctata</name>
    <dbReference type="NCBI Taxonomy" id="648"/>
    <lineage>
        <taxon>Bacteria</taxon>
        <taxon>Pseudomonadati</taxon>
        <taxon>Pseudomonadota</taxon>
        <taxon>Gammaproteobacteria</taxon>
        <taxon>Aeromonadales</taxon>
        <taxon>Aeromonadaceae</taxon>
        <taxon>Aeromonas</taxon>
    </lineage>
</organism>
<dbReference type="Pfam" id="PF07745">
    <property type="entry name" value="Glyco_hydro_53"/>
    <property type="match status" value="1"/>
</dbReference>
<dbReference type="GO" id="GO:0045490">
    <property type="term" value="P:pectin catabolic process"/>
    <property type="evidence" value="ECO:0007669"/>
    <property type="project" value="TreeGrafter"/>
</dbReference>
<evidence type="ECO:0000313" key="9">
    <source>
        <dbReference type="Proteomes" id="UP000515756"/>
    </source>
</evidence>
<dbReference type="EC" id="3.2.1.89" evidence="3 6"/>
<name>A0A2X4RSL4_AERCA</name>
<comment type="catalytic activity">
    <reaction evidence="1 6">
        <text>The enzyme specifically hydrolyzes (1-&gt;4)-beta-D-galactosidic linkages in type I arabinogalactans.</text>
        <dbReference type="EC" id="3.2.1.89"/>
    </reaction>
</comment>
<dbReference type="GeneID" id="48822768"/>
<dbReference type="InterPro" id="IPR011683">
    <property type="entry name" value="Glyco_hydro_53"/>
</dbReference>
<dbReference type="PANTHER" id="PTHR34983:SF1">
    <property type="entry name" value="ARABINOGALACTAN ENDO-BETA-1,4-GALACTANASE A"/>
    <property type="match status" value="1"/>
</dbReference>
<dbReference type="GO" id="GO:0031218">
    <property type="term" value="F:arabinogalactan endo-1,4-beta-galactosidase activity"/>
    <property type="evidence" value="ECO:0007669"/>
    <property type="project" value="UniProtKB-EC"/>
</dbReference>
<dbReference type="RefSeq" id="WP_041215315.1">
    <property type="nucleotide sequence ID" value="NZ_AP021927.1"/>
</dbReference>
<proteinExistence type="inferred from homology"/>
<evidence type="ECO:0000256" key="6">
    <source>
        <dbReference type="RuleBase" id="RU361192"/>
    </source>
</evidence>
<keyword evidence="4 6" id="KW-0378">Hydrolase</keyword>
<dbReference type="Proteomes" id="UP000515756">
    <property type="component" value="Chromosome"/>
</dbReference>
<evidence type="ECO:0000256" key="2">
    <source>
        <dbReference type="ARBA" id="ARBA00010687"/>
    </source>
</evidence>
<evidence type="ECO:0000256" key="3">
    <source>
        <dbReference type="ARBA" id="ARBA00012556"/>
    </source>
</evidence>
<dbReference type="EMBL" id="BPOP01000065">
    <property type="protein sequence ID" value="GJB93922.1"/>
    <property type="molecule type" value="Genomic_DNA"/>
</dbReference>
<reference evidence="8 10" key="2">
    <citation type="submission" date="2021-07" db="EMBL/GenBank/DDBJ databases">
        <title>Draft genome sequence of carbapenem-resistant Aeromonas spp. in Japan.</title>
        <authorList>
            <person name="Maehana S."/>
            <person name="Suzuki M."/>
            <person name="Kitasato H."/>
        </authorList>
    </citation>
    <scope>NUCLEOTIDE SEQUENCE [LARGE SCALE GENOMIC DNA]</scope>
    <source>
        <strain evidence="8 10">KAM382</strain>
    </source>
</reference>
<comment type="similarity">
    <text evidence="2 6">Belongs to the glycosyl hydrolase 53 family.</text>
</comment>
<evidence type="ECO:0000313" key="7">
    <source>
        <dbReference type="EMBL" id="BBQ30971.1"/>
    </source>
</evidence>
<dbReference type="PANTHER" id="PTHR34983">
    <property type="entry name" value="ARABINOGALACTAN ENDO-BETA-1,4-GALACTANASE A"/>
    <property type="match status" value="1"/>
</dbReference>
<evidence type="ECO:0000256" key="4">
    <source>
        <dbReference type="ARBA" id="ARBA00022801"/>
    </source>
</evidence>
<evidence type="ECO:0000313" key="10">
    <source>
        <dbReference type="Proteomes" id="UP000737420"/>
    </source>
</evidence>
<dbReference type="GO" id="GO:0015926">
    <property type="term" value="F:glucosidase activity"/>
    <property type="evidence" value="ECO:0007669"/>
    <property type="project" value="InterPro"/>
</dbReference>
<keyword evidence="5 6" id="KW-0326">Glycosidase</keyword>
<sequence length="334" mass="37839">MKRHLLTTLLLGGALLFHGQGEAMVKGADVSWLTQMEKAGYKFYNDAGQQQDLFKTLKEHGMNTIRLRVWVNPADGWNNISDVIAKAKRAKAAGFDLLIDFHYSDSWADPGKQTKPAAWQSYTFDQLMSNVWWHTYNSLVALKNAGITPKWVQVGNETNNGMLWEEGRASVNMKNFAWLINSGYDAVKAVNSSTKVIVHLANCENNTLYRWMFDGLKNNGAKWDVIGASIYPTQSGNGDWFTLNNLCYDNLSDMVSRYDKEVMIVEVGMPWDDPKNSYDTIADLLNKMKWIPNNKGLGVLYWEPQSYKNWQGYSLGLMDNGGKPTYALDAFLLQ</sequence>
<dbReference type="SUPFAM" id="SSF51445">
    <property type="entry name" value="(Trans)glycosidases"/>
    <property type="match status" value="1"/>
</dbReference>
<gene>
    <name evidence="7" type="primary">galA</name>
    <name evidence="8" type="ORF">KAM382_39830</name>
    <name evidence="7" type="ORF">WP2W18E01_25530</name>
</gene>
<evidence type="ECO:0000313" key="8">
    <source>
        <dbReference type="EMBL" id="GJB93922.1"/>
    </source>
</evidence>
<dbReference type="Proteomes" id="UP000737420">
    <property type="component" value="Unassembled WGS sequence"/>
</dbReference>
<evidence type="ECO:0000256" key="1">
    <source>
        <dbReference type="ARBA" id="ARBA00001695"/>
    </source>
</evidence>
<protein>
    <recommendedName>
        <fullName evidence="3 6">Arabinogalactan endo-beta-1,4-galactanase</fullName>
        <ecNumber evidence="3 6">3.2.1.89</ecNumber>
    </recommendedName>
</protein>